<accession>A0A7C8IVT6</accession>
<dbReference type="SMART" id="SM00826">
    <property type="entry name" value="PKS_DH"/>
    <property type="match status" value="1"/>
</dbReference>
<dbReference type="Gene3D" id="3.90.180.10">
    <property type="entry name" value="Medium-chain alcohol dehydrogenases, catalytic domain"/>
    <property type="match status" value="1"/>
</dbReference>
<evidence type="ECO:0000256" key="3">
    <source>
        <dbReference type="ARBA" id="ARBA00022679"/>
    </source>
</evidence>
<evidence type="ECO:0000256" key="1">
    <source>
        <dbReference type="ARBA" id="ARBA00022450"/>
    </source>
</evidence>
<dbReference type="Gene3D" id="3.10.129.110">
    <property type="entry name" value="Polyketide synthase dehydratase"/>
    <property type="match status" value="1"/>
</dbReference>
<comment type="caution">
    <text evidence="8">Lacks conserved residue(s) required for the propagation of feature annotation.</text>
</comment>
<dbReference type="SMART" id="SM00822">
    <property type="entry name" value="PKS_KR"/>
    <property type="match status" value="1"/>
</dbReference>
<dbReference type="PROSITE" id="PS52019">
    <property type="entry name" value="PKS_MFAS_DH"/>
    <property type="match status" value="1"/>
</dbReference>
<dbReference type="Gene3D" id="3.40.50.720">
    <property type="entry name" value="NAD(P)-binding Rossmann-like Domain"/>
    <property type="match status" value="1"/>
</dbReference>
<dbReference type="SUPFAM" id="SSF55048">
    <property type="entry name" value="Probable ACP-binding domain of malonyl-CoA ACP transacylase"/>
    <property type="match status" value="1"/>
</dbReference>
<feature type="region of interest" description="Disordered" evidence="9">
    <location>
        <begin position="2498"/>
        <end position="2527"/>
    </location>
</feature>
<dbReference type="InterPro" id="IPR036736">
    <property type="entry name" value="ACP-like_sf"/>
</dbReference>
<dbReference type="InterPro" id="IPR020841">
    <property type="entry name" value="PKS_Beta-ketoAc_synthase_dom"/>
</dbReference>
<keyword evidence="7" id="KW-0012">Acyltransferase</keyword>
<keyword evidence="1" id="KW-0596">Phosphopantetheine</keyword>
<dbReference type="InterPro" id="IPR013154">
    <property type="entry name" value="ADH-like_N"/>
</dbReference>
<proteinExistence type="predicted"/>
<keyword evidence="14" id="KW-1185">Reference proteome</keyword>
<dbReference type="CDD" id="cd05195">
    <property type="entry name" value="enoyl_red"/>
    <property type="match status" value="1"/>
</dbReference>
<dbReference type="GO" id="GO:0006633">
    <property type="term" value="P:fatty acid biosynthetic process"/>
    <property type="evidence" value="ECO:0007669"/>
    <property type="project" value="InterPro"/>
</dbReference>
<dbReference type="InterPro" id="IPR001227">
    <property type="entry name" value="Ac_transferase_dom_sf"/>
</dbReference>
<evidence type="ECO:0000259" key="10">
    <source>
        <dbReference type="PROSITE" id="PS50075"/>
    </source>
</evidence>
<reference evidence="13 14" key="1">
    <citation type="submission" date="2019-12" db="EMBL/GenBank/DDBJ databases">
        <title>Draft genome sequence of the ascomycete Xylaria multiplex DSM 110363.</title>
        <authorList>
            <person name="Buettner E."/>
            <person name="Kellner H."/>
        </authorList>
    </citation>
    <scope>NUCLEOTIDE SEQUENCE [LARGE SCALE GENOMIC DNA]</scope>
    <source>
        <strain evidence="13 14">DSM 110363</strain>
    </source>
</reference>
<dbReference type="EMBL" id="WUBL01000065">
    <property type="protein sequence ID" value="KAF2967602.1"/>
    <property type="molecule type" value="Genomic_DNA"/>
</dbReference>
<dbReference type="InterPro" id="IPR014031">
    <property type="entry name" value="Ketoacyl_synth_C"/>
</dbReference>
<feature type="domain" description="Ketosynthase family 3 (KS3)" evidence="11">
    <location>
        <begin position="4"/>
        <end position="427"/>
    </location>
</feature>
<evidence type="ECO:0000313" key="13">
    <source>
        <dbReference type="EMBL" id="KAF2967602.1"/>
    </source>
</evidence>
<dbReference type="InterPro" id="IPR014030">
    <property type="entry name" value="Ketoacyl_synth_N"/>
</dbReference>
<dbReference type="InterPro" id="IPR013217">
    <property type="entry name" value="Methyltransf_12"/>
</dbReference>
<dbReference type="Pfam" id="PF08659">
    <property type="entry name" value="KR"/>
    <property type="match status" value="1"/>
</dbReference>
<dbReference type="InterPro" id="IPR020843">
    <property type="entry name" value="ER"/>
</dbReference>
<dbReference type="InterPro" id="IPR009081">
    <property type="entry name" value="PP-bd_ACP"/>
</dbReference>
<dbReference type="InterPro" id="IPR050091">
    <property type="entry name" value="PKS_NRPS_Biosynth_Enz"/>
</dbReference>
<dbReference type="InterPro" id="IPR036291">
    <property type="entry name" value="NAD(P)-bd_dom_sf"/>
</dbReference>
<dbReference type="SMART" id="SM00825">
    <property type="entry name" value="PKS_KS"/>
    <property type="match status" value="1"/>
</dbReference>
<dbReference type="SUPFAM" id="SSF53901">
    <property type="entry name" value="Thiolase-like"/>
    <property type="match status" value="1"/>
</dbReference>
<dbReference type="Gene3D" id="3.40.50.150">
    <property type="entry name" value="Vaccinia Virus protein VP39"/>
    <property type="match status" value="1"/>
</dbReference>
<dbReference type="Pfam" id="PF13602">
    <property type="entry name" value="ADH_zinc_N_2"/>
    <property type="match status" value="1"/>
</dbReference>
<dbReference type="InParanoid" id="A0A7C8IVT6"/>
<dbReference type="Gene3D" id="1.10.1200.10">
    <property type="entry name" value="ACP-like"/>
    <property type="match status" value="1"/>
</dbReference>
<dbReference type="Pfam" id="PF00109">
    <property type="entry name" value="ketoacyl-synt"/>
    <property type="match status" value="1"/>
</dbReference>
<dbReference type="InterPro" id="IPR006162">
    <property type="entry name" value="Ppantetheine_attach_site"/>
</dbReference>
<dbReference type="SMART" id="SM00827">
    <property type="entry name" value="PKS_AT"/>
    <property type="match status" value="1"/>
</dbReference>
<keyword evidence="5" id="KW-0560">Oxidoreductase</keyword>
<dbReference type="Pfam" id="PF00698">
    <property type="entry name" value="Acyl_transf_1"/>
    <property type="match status" value="1"/>
</dbReference>
<feature type="domain" description="Carrier" evidence="10">
    <location>
        <begin position="2534"/>
        <end position="2611"/>
    </location>
</feature>
<dbReference type="PROSITE" id="PS00606">
    <property type="entry name" value="KS3_1"/>
    <property type="match status" value="1"/>
</dbReference>
<comment type="caution">
    <text evidence="13">The sequence shown here is derived from an EMBL/GenBank/DDBJ whole genome shotgun (WGS) entry which is preliminary data.</text>
</comment>
<dbReference type="InterPro" id="IPR011032">
    <property type="entry name" value="GroES-like_sf"/>
</dbReference>
<gene>
    <name evidence="13" type="ORF">GQX73_g6018</name>
</gene>
<dbReference type="Gene3D" id="3.40.366.10">
    <property type="entry name" value="Malonyl-Coenzyme A Acyl Carrier Protein, domain 2"/>
    <property type="match status" value="1"/>
</dbReference>
<evidence type="ECO:0000256" key="2">
    <source>
        <dbReference type="ARBA" id="ARBA00022553"/>
    </source>
</evidence>
<dbReference type="PANTHER" id="PTHR43775">
    <property type="entry name" value="FATTY ACID SYNTHASE"/>
    <property type="match status" value="1"/>
</dbReference>
<dbReference type="CDD" id="cd02440">
    <property type="entry name" value="AdoMet_MTases"/>
    <property type="match status" value="1"/>
</dbReference>
<dbReference type="PROSITE" id="PS00012">
    <property type="entry name" value="PHOSPHOPANTETHEINE"/>
    <property type="match status" value="1"/>
</dbReference>
<evidence type="ECO:0000256" key="7">
    <source>
        <dbReference type="ARBA" id="ARBA00023315"/>
    </source>
</evidence>
<dbReference type="SUPFAM" id="SSF52151">
    <property type="entry name" value="FabD/lysophospholipase-like"/>
    <property type="match status" value="1"/>
</dbReference>
<keyword evidence="3" id="KW-0808">Transferase</keyword>
<keyword evidence="4" id="KW-0521">NADP</keyword>
<dbReference type="PANTHER" id="PTHR43775:SF29">
    <property type="entry name" value="ASPERFURANONE POLYKETIDE SYNTHASE AFOG-RELATED"/>
    <property type="match status" value="1"/>
</dbReference>
<dbReference type="GO" id="GO:0031177">
    <property type="term" value="F:phosphopantetheine binding"/>
    <property type="evidence" value="ECO:0007669"/>
    <property type="project" value="InterPro"/>
</dbReference>
<keyword evidence="2" id="KW-0597">Phosphoprotein</keyword>
<dbReference type="InterPro" id="IPR016035">
    <property type="entry name" value="Acyl_Trfase/lysoPLipase"/>
</dbReference>
<organism evidence="13 14">
    <name type="scientific">Xylaria multiplex</name>
    <dbReference type="NCBI Taxonomy" id="323545"/>
    <lineage>
        <taxon>Eukaryota</taxon>
        <taxon>Fungi</taxon>
        <taxon>Dikarya</taxon>
        <taxon>Ascomycota</taxon>
        <taxon>Pezizomycotina</taxon>
        <taxon>Sordariomycetes</taxon>
        <taxon>Xylariomycetidae</taxon>
        <taxon>Xylariales</taxon>
        <taxon>Xylariaceae</taxon>
        <taxon>Xylaria</taxon>
    </lineage>
</organism>
<evidence type="ECO:0000256" key="8">
    <source>
        <dbReference type="PROSITE-ProRule" id="PRU01363"/>
    </source>
</evidence>
<evidence type="ECO:0000256" key="6">
    <source>
        <dbReference type="ARBA" id="ARBA00023268"/>
    </source>
</evidence>
<evidence type="ECO:0000256" key="9">
    <source>
        <dbReference type="SAM" id="MobiDB-lite"/>
    </source>
</evidence>
<dbReference type="Pfam" id="PF00550">
    <property type="entry name" value="PP-binding"/>
    <property type="match status" value="1"/>
</dbReference>
<dbReference type="InterPro" id="IPR016039">
    <property type="entry name" value="Thiolase-like"/>
</dbReference>
<dbReference type="Gene3D" id="3.30.70.3290">
    <property type="match status" value="1"/>
</dbReference>
<dbReference type="InterPro" id="IPR042104">
    <property type="entry name" value="PKS_dehydratase_sf"/>
</dbReference>
<feature type="region of interest" description="C-terminal hotdog fold" evidence="8">
    <location>
        <begin position="1158"/>
        <end position="1322"/>
    </location>
</feature>
<dbReference type="Pfam" id="PF21089">
    <property type="entry name" value="PKS_DH_N"/>
    <property type="match status" value="1"/>
</dbReference>
<dbReference type="Pfam" id="PF08242">
    <property type="entry name" value="Methyltransf_12"/>
    <property type="match status" value="1"/>
</dbReference>
<dbReference type="SUPFAM" id="SSF53335">
    <property type="entry name" value="S-adenosyl-L-methionine-dependent methyltransferases"/>
    <property type="match status" value="1"/>
</dbReference>
<feature type="region of interest" description="N-terminal hotdog fold" evidence="8">
    <location>
        <begin position="1001"/>
        <end position="1137"/>
    </location>
</feature>
<dbReference type="GO" id="GO:0004312">
    <property type="term" value="F:fatty acid synthase activity"/>
    <property type="evidence" value="ECO:0007669"/>
    <property type="project" value="TreeGrafter"/>
</dbReference>
<dbReference type="Pfam" id="PF08240">
    <property type="entry name" value="ADH_N"/>
    <property type="match status" value="1"/>
</dbReference>
<evidence type="ECO:0000256" key="4">
    <source>
        <dbReference type="ARBA" id="ARBA00022857"/>
    </source>
</evidence>
<evidence type="ECO:0000256" key="5">
    <source>
        <dbReference type="ARBA" id="ARBA00023002"/>
    </source>
</evidence>
<dbReference type="SUPFAM" id="SSF50129">
    <property type="entry name" value="GroES-like"/>
    <property type="match status" value="1"/>
</dbReference>
<dbReference type="GO" id="GO:0016491">
    <property type="term" value="F:oxidoreductase activity"/>
    <property type="evidence" value="ECO:0007669"/>
    <property type="project" value="UniProtKB-KW"/>
</dbReference>
<dbReference type="OrthoDB" id="329835at2759"/>
<dbReference type="InterPro" id="IPR029063">
    <property type="entry name" value="SAM-dependent_MTases_sf"/>
</dbReference>
<dbReference type="InterPro" id="IPR020807">
    <property type="entry name" value="PKS_DH"/>
</dbReference>
<dbReference type="InterPro" id="IPR018201">
    <property type="entry name" value="Ketoacyl_synth_AS"/>
</dbReference>
<evidence type="ECO:0000313" key="14">
    <source>
        <dbReference type="Proteomes" id="UP000481858"/>
    </source>
</evidence>
<dbReference type="SUPFAM" id="SSF47336">
    <property type="entry name" value="ACP-like"/>
    <property type="match status" value="1"/>
</dbReference>
<keyword evidence="6" id="KW-0511">Multifunctional enzyme</keyword>
<evidence type="ECO:0000259" key="11">
    <source>
        <dbReference type="PROSITE" id="PS52004"/>
    </source>
</evidence>
<dbReference type="Pfam" id="PF02801">
    <property type="entry name" value="Ketoacyl-synt_C"/>
    <property type="match status" value="1"/>
</dbReference>
<protein>
    <submittedName>
        <fullName evidence="13">Uncharacterized protein</fullName>
    </submittedName>
</protein>
<dbReference type="InterPro" id="IPR016036">
    <property type="entry name" value="Malonyl_transacylase_ACP-bd"/>
</dbReference>
<dbReference type="PROSITE" id="PS52004">
    <property type="entry name" value="KS3_2"/>
    <property type="match status" value="1"/>
</dbReference>
<dbReference type="InterPro" id="IPR013968">
    <property type="entry name" value="PKS_KR"/>
</dbReference>
<sequence>MSPRKPLAVVGYAYRAPGVGRKGLFEFLEQGKSAWSKVPADRFNHAAYYHPRHSKPGFISSQGGHFLPDDLYAFDPAFFNIKADEARSMDPQHRLLLECAYEAAESAGLTLQDLMGANIGVFAAGDKSEYYNSEAQDLHTSSIFTATGVNPCMFSNRLSYFFGLVGPSVSVDAACASSSYAVHLACQSILAGECSAAFVGGAKTLNGPNQWIELDTMGTLSAQGKCFSYDARASGFGRGEGAACIIIKPLSDAVALGDPVRSIIRNSAGNHSGRTQGISMPGRQSQEALLARLHHEVGLDPNDTTYVEGHGTGTPVGDPIEASSIASIVASRRSSDNPLYMGSVKSNLGHAENASGLISLIKCIMMLENEVLLPSTNFTEFNSNIEGSERAYQVPTTSAAWPTGTTKRVCMSNFGFGGSNAALLLEAAPDAQDSNGGNIAEGRTTTDGHSDSNGVRNVIANGGSANSDIRIISTNGKLDNGQNGAMDAGSAGEHLFVFSAKSQISLGAYISSFKDYLQRAPRSDGFSKNLAYTLGQRRTHFPYRFAVTAGSTESLLQTLESVPVGVNSGVQKEPVLAWVFTGQGAQYARMATGLEQYSVFEQAMIAAEKVLLQLGATWYLMDELNKHDDDGSGHGDEGASRVNDAEISQPACTAVQLALIALLRSWGVVPAAVLGHSSGEIAAAFAAGLVSFEAAMAIAYYRGVAASRVVADSRVKGAMLAVGAGPEDAQGLFPLLTSEADKCSGGAAYAVVAAVNSPTSVTISGDVSAIEHIQERAEEQGLFVRRLKVGVAYHSKHMERVAGSYLTSIKPFCADSTRKSSLRGDEADRTGKPIFISSVTGGVETAASVDAQYWVQNLLQPVQYSQAVRALFSKSSSDVADEDPRTPDILIEIGPHSALQNPTKQILDQTELPQSDNAQGAPATYFPSLVRGKASTTSMLDLAGRLFVRGTKIDLESINWTQRSRVQVLHDLPAYEWNKTVRYVHRPRVGTRKLYGGQAYHKLLGWSSPYSEGGERVFRNVFTLDDLPWIRDHVVGGNVLFPFTGFVSLAVEALKSLVRDGGDKTPNGVVVREFHVVSSLRIDEDQPVDITTKLRPAEAGSKTSSLTAWSFEILSWTEAHDWTRHAHGLVEGDDQGDDALSNSVAVQAGRKTLADPSLCHLNAQHEYELLQENYKVVYGPSFRTALDFWSGPAGVVVHTMVLRDIEPTTFFTSSSLDQSPVTVDPPTLNTILHSFGAIQEGKGPRPTIVPSFCLQWRISNHITAKGGQKLSIVSRRLSHDQKSGNVEMDFVVFDVSSSAAAPIPIAEIGPLKFQCIARPDLRLPDTFFSRNVPYIDLMDPETLSNAIERDITDNGTVEVEIRHRYDLDQAALHFIAQALQHDYGDVGSAPGHLAGFSGWAESVLARHPIDRGIDTAVLLSRVAASNATGELLCSVGRQLPSILRGEKQALEVMLENDLLWRTYAENVAGIRANVALAGYLQRLLAIEPDLDILELGAGTASATLPVLEAIQRGVEGAEAGFSYTFTDISTSFFDKAREKLAAYSDRMTYKKLDISQDPLAQGFVGQSYNVILAHNVLHATSNIITTLRHIEGLLRPGGKLVLMEGVVSPPPSVMPYALLPGWWLFEDDYRIDGPLLTKDSWDDALRATGFTGLEGSVDDYPGRPEQLFSALWSTKAAATSVQEASKGNGAKNTEFTLYHCAADEQDCHLFGLDLSHHLEKSLGNRPAILSMADAQIDGASNSIPIILDGIQHSIFSSVLTSDVYGKLKSILLQNPSLLWVLPENAHPNSHMIKGLLRTLRLELPSSRLVLLETTLDAQGAVAVARVLGHMLQSVTSKLPTEQEYALVDGILHVPRVLLARDKQEIFAMEASLAIKSEQPLWEGTPQGTRALEMTVETVGGPDSVYFRHSDVLRGAESLGKDEVIVEVEAVGINFIDLLTVLGSLAWSPPGLEGAGVVKHVGSGVSNLIVGDRVFYAIDNAGMSTHVRMPRACAHRLPAGITAAEAASMPIAFSTAIFSLLEVGRLRKDDSVLVHCASGAAGQACVQVAQSVGCTNLFVTAGTPEKRRFLMETYGMPADHVFSSRNGSFKRGVLAATAGRGVDVIVNCLSGELLRQTWDLIAEGGRFLEIGKKDLLDNSHLPMRHFARNVSFSGIDMRRVIGTRPAAVQNYLSSIVKLVAEGAITPIRPVTPLPASQLTAGLRRLQAGQNIGKVVITLDRDDMVLADRPSPLKTAAVSRGTVTLLRPDATYVIAGGTGGIGRALVPWMVDQGAKNVVMLGRSALSNPKVKAILKQYEGSNVCVRALPCNVGSRNDMERAIEAIKDLPRVRGVVHSAIALRDSFFANLEYDDWQATTESRVQGAWNLHDLFPNLDFFVALSGMTGITGNAGQSVYTGTSAFLEAFVDHRHRQGLPAAVIHLPPVTSIGIVAKTNTTQRLKKSIGGLLQGAEVLTLVECAILGPRAGLGINGKHLSWSLVPAAEVETLPWEHFNPLSAMRRRRRADGPDGSRSAARRAGGGVDADGKTSGKQQLRAAGAEALMDALGDKISAMTAMERSDITPNRSLLDYGLDSLISLDLRNWIRRNFELDMDVKDINAAKNLKAVVDFILEKTKGA</sequence>
<dbReference type="PROSITE" id="PS50075">
    <property type="entry name" value="CARRIER"/>
    <property type="match status" value="1"/>
</dbReference>
<dbReference type="SMART" id="SM00823">
    <property type="entry name" value="PKS_PP"/>
    <property type="match status" value="1"/>
</dbReference>
<dbReference type="SMART" id="SM00829">
    <property type="entry name" value="PKS_ER"/>
    <property type="match status" value="1"/>
</dbReference>
<dbReference type="SUPFAM" id="SSF51735">
    <property type="entry name" value="NAD(P)-binding Rossmann-fold domains"/>
    <property type="match status" value="2"/>
</dbReference>
<dbReference type="InterPro" id="IPR049900">
    <property type="entry name" value="PKS_mFAS_DH"/>
</dbReference>
<dbReference type="InterPro" id="IPR014043">
    <property type="entry name" value="Acyl_transferase_dom"/>
</dbReference>
<dbReference type="InterPro" id="IPR057326">
    <property type="entry name" value="KR_dom"/>
</dbReference>
<dbReference type="GO" id="GO:0004315">
    <property type="term" value="F:3-oxoacyl-[acyl-carrier-protein] synthase activity"/>
    <property type="evidence" value="ECO:0007669"/>
    <property type="project" value="InterPro"/>
</dbReference>
<name>A0A7C8IVT6_9PEZI</name>
<dbReference type="Pfam" id="PF22621">
    <property type="entry name" value="CurL-like_PKS_C"/>
    <property type="match status" value="1"/>
</dbReference>
<dbReference type="GO" id="GO:0044550">
    <property type="term" value="P:secondary metabolite biosynthetic process"/>
    <property type="evidence" value="ECO:0007669"/>
    <property type="project" value="TreeGrafter"/>
</dbReference>
<dbReference type="InterPro" id="IPR049552">
    <property type="entry name" value="PKS_DH_N"/>
</dbReference>
<dbReference type="Gene3D" id="3.40.47.10">
    <property type="match status" value="1"/>
</dbReference>
<dbReference type="CDD" id="cd00833">
    <property type="entry name" value="PKS"/>
    <property type="match status" value="1"/>
</dbReference>
<feature type="domain" description="PKS/mFAS DH" evidence="12">
    <location>
        <begin position="1001"/>
        <end position="1322"/>
    </location>
</feature>
<dbReference type="InterPro" id="IPR020806">
    <property type="entry name" value="PKS_PP-bd"/>
</dbReference>
<dbReference type="Proteomes" id="UP000481858">
    <property type="component" value="Unassembled WGS sequence"/>
</dbReference>
<evidence type="ECO:0000259" key="12">
    <source>
        <dbReference type="PROSITE" id="PS52019"/>
    </source>
</evidence>